<evidence type="ECO:0000256" key="4">
    <source>
        <dbReference type="ARBA" id="ARBA00023143"/>
    </source>
</evidence>
<dbReference type="InterPro" id="IPR010930">
    <property type="entry name" value="Flg_bb/hook_C_dom"/>
</dbReference>
<sequence length="134" mass="14894">MGFFNILNVAATGLSAQRIRINVISSNLANANTTKTETGEPYKRKDVVFKELLEGEYSGGVRVEKVVEDKKPFVLKYEPGHPDANEEGYVQYPNVNPIEEMVNMIEASRSYEANVTVLNTAKQLAMRALDIGRA</sequence>
<gene>
    <name evidence="9" type="primary">flgC</name>
    <name evidence="9" type="ORF">C0187_06880</name>
</gene>
<comment type="subunit">
    <text evidence="5 6">The basal body constitutes a major portion of the flagellar organelle and consists of four rings (L,P,S, and M) mounted on a central rod. The rod consists of about 26 subunits of FlgG in the distal portion, and FlgB, FlgC and FlgF are thought to build up the proximal portion of the rod with about 6 subunits each.</text>
</comment>
<dbReference type="InterPro" id="IPR001444">
    <property type="entry name" value="Flag_bb_rod_N"/>
</dbReference>
<keyword evidence="9" id="KW-0282">Flagellum</keyword>
<dbReference type="InterPro" id="IPR006299">
    <property type="entry name" value="FlgC"/>
</dbReference>
<dbReference type="GO" id="GO:0030694">
    <property type="term" value="C:bacterial-type flagellum basal body, rod"/>
    <property type="evidence" value="ECO:0007669"/>
    <property type="project" value="UniProtKB-UniRule"/>
</dbReference>
<comment type="caution">
    <text evidence="9">The sequence shown here is derived from an EMBL/GenBank/DDBJ whole genome shotgun (WGS) entry which is preliminary data.</text>
</comment>
<feature type="domain" description="Flagellar basal-body/hook protein C-terminal" evidence="8">
    <location>
        <begin position="87"/>
        <end position="130"/>
    </location>
</feature>
<feature type="domain" description="Flagellar basal body rod protein N-terminal" evidence="7">
    <location>
        <begin position="7"/>
        <end position="34"/>
    </location>
</feature>
<dbReference type="Pfam" id="PF00460">
    <property type="entry name" value="Flg_bb_rod"/>
    <property type="match status" value="1"/>
</dbReference>
<dbReference type="Proteomes" id="UP000242881">
    <property type="component" value="Unassembled WGS sequence"/>
</dbReference>
<evidence type="ECO:0000313" key="9">
    <source>
        <dbReference type="EMBL" id="PMP69507.1"/>
    </source>
</evidence>
<accession>A0A2J6WGQ4</accession>
<reference evidence="9 10" key="1">
    <citation type="submission" date="2018-01" db="EMBL/GenBank/DDBJ databases">
        <title>Metagenomic assembled genomes from two thermal pools in the Uzon Caldera, Kamchatka, Russia.</title>
        <authorList>
            <person name="Wilkins L."/>
            <person name="Ettinger C."/>
        </authorList>
    </citation>
    <scope>NUCLEOTIDE SEQUENCE [LARGE SCALE GENOMIC DNA]</scope>
    <source>
        <strain evidence="9">ZAV-05</strain>
    </source>
</reference>
<organism evidence="9 10">
    <name type="scientific">Calditerrivibrio nitroreducens</name>
    <dbReference type="NCBI Taxonomy" id="477976"/>
    <lineage>
        <taxon>Bacteria</taxon>
        <taxon>Pseudomonadati</taxon>
        <taxon>Deferribacterota</taxon>
        <taxon>Deferribacteres</taxon>
        <taxon>Deferribacterales</taxon>
        <taxon>Calditerrivibrionaceae</taxon>
    </lineage>
</organism>
<dbReference type="AlphaFoldDB" id="A0A2J6WGQ4"/>
<evidence type="ECO:0000256" key="1">
    <source>
        <dbReference type="ARBA" id="ARBA00004117"/>
    </source>
</evidence>
<keyword evidence="9" id="KW-0969">Cilium</keyword>
<dbReference type="InterPro" id="IPR019776">
    <property type="entry name" value="Flagellar_basal_body_rod_CS"/>
</dbReference>
<keyword evidence="4 6" id="KW-0975">Bacterial flagellum</keyword>
<dbReference type="GO" id="GO:0071978">
    <property type="term" value="P:bacterial-type flagellum-dependent swarming motility"/>
    <property type="evidence" value="ECO:0007669"/>
    <property type="project" value="TreeGrafter"/>
</dbReference>
<dbReference type="EMBL" id="PNIN01000071">
    <property type="protein sequence ID" value="PMP69507.1"/>
    <property type="molecule type" value="Genomic_DNA"/>
</dbReference>
<evidence type="ECO:0000256" key="3">
    <source>
        <dbReference type="ARBA" id="ARBA00017941"/>
    </source>
</evidence>
<dbReference type="PANTHER" id="PTHR30435:SF2">
    <property type="entry name" value="FLAGELLAR BASAL-BODY ROD PROTEIN FLGC"/>
    <property type="match status" value="1"/>
</dbReference>
<proteinExistence type="inferred from homology"/>
<evidence type="ECO:0000313" key="10">
    <source>
        <dbReference type="Proteomes" id="UP000242881"/>
    </source>
</evidence>
<dbReference type="Pfam" id="PF06429">
    <property type="entry name" value="Flg_bbr_C"/>
    <property type="match status" value="1"/>
</dbReference>
<dbReference type="PROSITE" id="PS00588">
    <property type="entry name" value="FLAGELLA_BB_ROD"/>
    <property type="match status" value="1"/>
</dbReference>
<dbReference type="PANTHER" id="PTHR30435">
    <property type="entry name" value="FLAGELLAR PROTEIN"/>
    <property type="match status" value="1"/>
</dbReference>
<protein>
    <recommendedName>
        <fullName evidence="3 6">Flagellar basal-body rod protein FlgC</fullName>
    </recommendedName>
</protein>
<dbReference type="RefSeq" id="WP_424604953.1">
    <property type="nucleotide sequence ID" value="NZ_JBNAVA010000002.1"/>
</dbReference>
<name>A0A2J6WGQ4_9BACT</name>
<keyword evidence="9" id="KW-0966">Cell projection</keyword>
<dbReference type="NCBIfam" id="TIGR01395">
    <property type="entry name" value="FlgC"/>
    <property type="match status" value="1"/>
</dbReference>
<comment type="similarity">
    <text evidence="2">Belongs to the flagella basal body rod proteins family.</text>
</comment>
<evidence type="ECO:0000256" key="2">
    <source>
        <dbReference type="ARBA" id="ARBA00009677"/>
    </source>
</evidence>
<evidence type="ECO:0000256" key="5">
    <source>
        <dbReference type="ARBA" id="ARBA00025933"/>
    </source>
</evidence>
<evidence type="ECO:0000259" key="7">
    <source>
        <dbReference type="Pfam" id="PF00460"/>
    </source>
</evidence>
<comment type="subcellular location">
    <subcellularLocation>
        <location evidence="1 6">Bacterial flagellum basal body</location>
    </subcellularLocation>
</comment>
<evidence type="ECO:0000259" key="8">
    <source>
        <dbReference type="Pfam" id="PF06429"/>
    </source>
</evidence>
<evidence type="ECO:0000256" key="6">
    <source>
        <dbReference type="RuleBase" id="RU362062"/>
    </source>
</evidence>